<dbReference type="PROSITE" id="PS51375">
    <property type="entry name" value="PPR"/>
    <property type="match status" value="1"/>
</dbReference>
<dbReference type="Gene3D" id="1.25.40.10">
    <property type="entry name" value="Tetratricopeptide repeat domain"/>
    <property type="match status" value="1"/>
</dbReference>
<comment type="caution">
    <text evidence="2">The sequence shown here is derived from an EMBL/GenBank/DDBJ whole genome shotgun (WGS) entry which is preliminary data.</text>
</comment>
<organism evidence="2 3">
    <name type="scientific">Polarella glacialis</name>
    <name type="common">Dinoflagellate</name>
    <dbReference type="NCBI Taxonomy" id="89957"/>
    <lineage>
        <taxon>Eukaryota</taxon>
        <taxon>Sar</taxon>
        <taxon>Alveolata</taxon>
        <taxon>Dinophyceae</taxon>
        <taxon>Suessiales</taxon>
        <taxon>Suessiaceae</taxon>
        <taxon>Polarella</taxon>
    </lineage>
</organism>
<dbReference type="Proteomes" id="UP000626109">
    <property type="component" value="Unassembled WGS sequence"/>
</dbReference>
<evidence type="ECO:0000256" key="1">
    <source>
        <dbReference type="PROSITE-ProRule" id="PRU00708"/>
    </source>
</evidence>
<protein>
    <recommendedName>
        <fullName evidence="4">Pentatricopeptide repeat-containing protein</fullName>
    </recommendedName>
</protein>
<name>A0A813IVH5_POLGL</name>
<dbReference type="AlphaFoldDB" id="A0A813IVH5"/>
<dbReference type="NCBIfam" id="TIGR00756">
    <property type="entry name" value="PPR"/>
    <property type="match status" value="1"/>
</dbReference>
<evidence type="ECO:0008006" key="4">
    <source>
        <dbReference type="Google" id="ProtNLM"/>
    </source>
</evidence>
<evidence type="ECO:0000313" key="3">
    <source>
        <dbReference type="Proteomes" id="UP000626109"/>
    </source>
</evidence>
<dbReference type="EMBL" id="CAJNNW010018361">
    <property type="protein sequence ID" value="CAE8662781.1"/>
    <property type="molecule type" value="Genomic_DNA"/>
</dbReference>
<sequence length="77" mass="8222">MELLLGGRCRGSTGGGGGGIHEVTVIRCNSMLGAHGKSRRWQQALGLLMDMPQRPLEPDQISFNSAISACGRGGQWR</sequence>
<dbReference type="Pfam" id="PF13041">
    <property type="entry name" value="PPR_2"/>
    <property type="match status" value="1"/>
</dbReference>
<feature type="non-terminal residue" evidence="2">
    <location>
        <position position="77"/>
    </location>
</feature>
<dbReference type="InterPro" id="IPR011990">
    <property type="entry name" value="TPR-like_helical_dom_sf"/>
</dbReference>
<reference evidence="2" key="1">
    <citation type="submission" date="2021-02" db="EMBL/GenBank/DDBJ databases">
        <authorList>
            <person name="Dougan E. K."/>
            <person name="Rhodes N."/>
            <person name="Thang M."/>
            <person name="Chan C."/>
        </authorList>
    </citation>
    <scope>NUCLEOTIDE SEQUENCE</scope>
</reference>
<dbReference type="InterPro" id="IPR002885">
    <property type="entry name" value="PPR_rpt"/>
</dbReference>
<gene>
    <name evidence="2" type="ORF">PGLA2088_LOCUS15021</name>
</gene>
<accession>A0A813IVH5</accession>
<proteinExistence type="predicted"/>
<feature type="repeat" description="PPR" evidence="1">
    <location>
        <begin position="24"/>
        <end position="58"/>
    </location>
</feature>
<evidence type="ECO:0000313" key="2">
    <source>
        <dbReference type="EMBL" id="CAE8662781.1"/>
    </source>
</evidence>